<proteinExistence type="predicted"/>
<evidence type="ECO:0000313" key="2">
    <source>
        <dbReference type="EMBL" id="KAF7434446.1"/>
    </source>
</evidence>
<comment type="caution">
    <text evidence="2">The sequence shown here is derived from an EMBL/GenBank/DDBJ whole genome shotgun (WGS) entry which is preliminary data.</text>
</comment>
<evidence type="ECO:0000256" key="1">
    <source>
        <dbReference type="SAM" id="MobiDB-lite"/>
    </source>
</evidence>
<protein>
    <submittedName>
        <fullName evidence="2">Uncharacterized protein</fullName>
    </submittedName>
</protein>
<organism evidence="2 3">
    <name type="scientific">Vespula pensylvanica</name>
    <name type="common">Western yellow jacket</name>
    <name type="synonym">Wasp</name>
    <dbReference type="NCBI Taxonomy" id="30213"/>
    <lineage>
        <taxon>Eukaryota</taxon>
        <taxon>Metazoa</taxon>
        <taxon>Ecdysozoa</taxon>
        <taxon>Arthropoda</taxon>
        <taxon>Hexapoda</taxon>
        <taxon>Insecta</taxon>
        <taxon>Pterygota</taxon>
        <taxon>Neoptera</taxon>
        <taxon>Endopterygota</taxon>
        <taxon>Hymenoptera</taxon>
        <taxon>Apocrita</taxon>
        <taxon>Aculeata</taxon>
        <taxon>Vespoidea</taxon>
        <taxon>Vespidae</taxon>
        <taxon>Vespinae</taxon>
        <taxon>Vespula</taxon>
    </lineage>
</organism>
<name>A0A834PAE3_VESPE</name>
<evidence type="ECO:0000313" key="3">
    <source>
        <dbReference type="Proteomes" id="UP000600918"/>
    </source>
</evidence>
<sequence>MGRRVNLRPHSLKGTFNYSLPCQLFKGHLRTAQEDTAHGLTLYLTRSRKRDNTYEWCCWLKHGNSITLKDYQAHGRTLATSGSLSESGNTGNIGRGRLQKPLLLTSPVFQASPDQLLIIIAIREGIWGATMKLCRDSAGKAGVRARDRDPSTNTAIFLCTQHFSSVGTATYSSGAINILTWLCRAEENVARKGKGKRGRRGSYLYPYLDSIIRGWDNVHEEQSTLRPTGVCVVFEIFHEIGSRQEEGGNTEEEHRIGACERRSGNENERRFDSKRGGGARTPKEFSF</sequence>
<dbReference type="Proteomes" id="UP000600918">
    <property type="component" value="Unassembled WGS sequence"/>
</dbReference>
<feature type="region of interest" description="Disordered" evidence="1">
    <location>
        <begin position="244"/>
        <end position="287"/>
    </location>
</feature>
<accession>A0A834PAE3</accession>
<dbReference type="AlphaFoldDB" id="A0A834PAE3"/>
<gene>
    <name evidence="2" type="ORF">H0235_002637</name>
</gene>
<dbReference type="EMBL" id="JACSDY010000002">
    <property type="protein sequence ID" value="KAF7434446.1"/>
    <property type="molecule type" value="Genomic_DNA"/>
</dbReference>
<reference evidence="2" key="1">
    <citation type="journal article" date="2020" name="G3 (Bethesda)">
        <title>High-Quality Assemblies for Three Invasive Social Wasps from the &lt;i&gt;Vespula&lt;/i&gt; Genus.</title>
        <authorList>
            <person name="Harrop T.W.R."/>
            <person name="Guhlin J."/>
            <person name="McLaughlin G.M."/>
            <person name="Permina E."/>
            <person name="Stockwell P."/>
            <person name="Gilligan J."/>
            <person name="Le Lec M.F."/>
            <person name="Gruber M.A.M."/>
            <person name="Quinn O."/>
            <person name="Lovegrove M."/>
            <person name="Duncan E.J."/>
            <person name="Remnant E.J."/>
            <person name="Van Eeckhoven J."/>
            <person name="Graham B."/>
            <person name="Knapp R.A."/>
            <person name="Langford K.W."/>
            <person name="Kronenberg Z."/>
            <person name="Press M.O."/>
            <person name="Eacker S.M."/>
            <person name="Wilson-Rankin E.E."/>
            <person name="Purcell J."/>
            <person name="Lester P.J."/>
            <person name="Dearden P.K."/>
        </authorList>
    </citation>
    <scope>NUCLEOTIDE SEQUENCE</scope>
    <source>
        <strain evidence="2">Volc-1</strain>
    </source>
</reference>
<keyword evidence="3" id="KW-1185">Reference proteome</keyword>